<reference evidence="2 3" key="1">
    <citation type="submission" date="2014-02" db="EMBL/GenBank/DDBJ databases">
        <title>Single nucleus genome sequencing reveals high similarity among nuclei of an endomycorrhizal fungus.</title>
        <authorList>
            <person name="Lin K."/>
            <person name="Geurts R."/>
            <person name="Zhang Z."/>
            <person name="Limpens E."/>
            <person name="Saunders D.G."/>
            <person name="Mu D."/>
            <person name="Pang E."/>
            <person name="Cao H."/>
            <person name="Cha H."/>
            <person name="Lin T."/>
            <person name="Zhou Q."/>
            <person name="Shang Y."/>
            <person name="Li Y."/>
            <person name="Ivanov S."/>
            <person name="Sharma T."/>
            <person name="Velzen R.V."/>
            <person name="Ruijter N.D."/>
            <person name="Aanen D.K."/>
            <person name="Win J."/>
            <person name="Kamoun S."/>
            <person name="Bisseling T."/>
            <person name="Huang S."/>
        </authorList>
    </citation>
    <scope>NUCLEOTIDE SEQUENCE [LARGE SCALE GENOMIC DNA]</scope>
    <source>
        <strain evidence="3">DAOM197198w</strain>
    </source>
</reference>
<organism evidence="2 3">
    <name type="scientific">Rhizophagus irregularis (strain DAOM 197198w)</name>
    <name type="common">Glomus intraradices</name>
    <dbReference type="NCBI Taxonomy" id="1432141"/>
    <lineage>
        <taxon>Eukaryota</taxon>
        <taxon>Fungi</taxon>
        <taxon>Fungi incertae sedis</taxon>
        <taxon>Mucoromycota</taxon>
        <taxon>Glomeromycotina</taxon>
        <taxon>Glomeromycetes</taxon>
        <taxon>Glomerales</taxon>
        <taxon>Glomeraceae</taxon>
        <taxon>Rhizophagus</taxon>
    </lineage>
</organism>
<protein>
    <submittedName>
        <fullName evidence="2">Uncharacterized protein</fullName>
    </submittedName>
</protein>
<evidence type="ECO:0000313" key="2">
    <source>
        <dbReference type="EMBL" id="EXX79529.1"/>
    </source>
</evidence>
<comment type="caution">
    <text evidence="2">The sequence shown here is derived from an EMBL/GenBank/DDBJ whole genome shotgun (WGS) entry which is preliminary data.</text>
</comment>
<dbReference type="Proteomes" id="UP000022910">
    <property type="component" value="Unassembled WGS sequence"/>
</dbReference>
<accession>A0A015LIJ5</accession>
<feature type="compositionally biased region" description="Polar residues" evidence="1">
    <location>
        <begin position="14"/>
        <end position="33"/>
    </location>
</feature>
<feature type="region of interest" description="Disordered" evidence="1">
    <location>
        <begin position="1"/>
        <end position="96"/>
    </location>
</feature>
<keyword evidence="3" id="KW-1185">Reference proteome</keyword>
<dbReference type="HOGENOM" id="CLU_2360848_0_0_1"/>
<feature type="compositionally biased region" description="Basic and acidic residues" evidence="1">
    <location>
        <begin position="1"/>
        <end position="11"/>
    </location>
</feature>
<name>A0A015LIJ5_RHIIW</name>
<dbReference type="EMBL" id="JEMT01002782">
    <property type="protein sequence ID" value="EXX79529.1"/>
    <property type="molecule type" value="Genomic_DNA"/>
</dbReference>
<evidence type="ECO:0000256" key="1">
    <source>
        <dbReference type="SAM" id="MobiDB-lite"/>
    </source>
</evidence>
<evidence type="ECO:0000313" key="3">
    <source>
        <dbReference type="Proteomes" id="UP000022910"/>
    </source>
</evidence>
<dbReference type="AlphaFoldDB" id="A0A015LIJ5"/>
<gene>
    <name evidence="2" type="ORF">RirG_004680</name>
</gene>
<sequence>MAYPSAKEKARLNALTNDDTPSPNSNLYTNNLLPRQIARPKSRKKTPSTDTVDICNTPPPDPSRYTTDSPPRPIARPRRRNNDLPPTPDSVIHSFK</sequence>
<dbReference type="OrthoDB" id="10303072at2759"/>
<proteinExistence type="predicted"/>